<reference evidence="2" key="2">
    <citation type="submission" date="2015-05" db="EMBL/GenBank/DDBJ databases">
        <title>Complete genome sequence of Corynebacterium testudinoris DSM 44614, recovered from necrotic lesions in the mouth of a tortoise.</title>
        <authorList>
            <person name="Ruckert C."/>
            <person name="Albersmeier A."/>
            <person name="Winkler A."/>
            <person name="Tauch A."/>
        </authorList>
    </citation>
    <scope>NUCLEOTIDE SEQUENCE [LARGE SCALE GENOMIC DNA]</scope>
    <source>
        <strain evidence="2">DSM 44614</strain>
    </source>
</reference>
<dbReference type="GO" id="GO:0016787">
    <property type="term" value="F:hydrolase activity"/>
    <property type="evidence" value="ECO:0007669"/>
    <property type="project" value="UniProtKB-KW"/>
</dbReference>
<dbReference type="KEGG" id="cted:CTEST_00945"/>
<keyword evidence="2" id="KW-1185">Reference proteome</keyword>
<name>A0A0G3H2Q2_9CORY</name>
<dbReference type="STRING" id="136857.CTEST_00945"/>
<dbReference type="Pfam" id="PF14885">
    <property type="entry name" value="GHL15"/>
    <property type="match status" value="1"/>
</dbReference>
<gene>
    <name evidence="1" type="ORF">CTEST_00945</name>
</gene>
<dbReference type="AlphaFoldDB" id="A0A0G3H2Q2"/>
<evidence type="ECO:0000313" key="2">
    <source>
        <dbReference type="Proteomes" id="UP000035540"/>
    </source>
</evidence>
<dbReference type="PATRIC" id="fig|136857.5.peg.184"/>
<dbReference type="InterPro" id="IPR013785">
    <property type="entry name" value="Aldolase_TIM"/>
</dbReference>
<sequence>MRNRPRLAWLRLGWPIRDDELALALGKFRVAILQPTERAAAEALKAADPNITVLAYKCLSSVRTYEQGPIYSCGISPAQAQRLGTAAGVPEWNGYPGHVQQQVWSPVYQQAWVDTVVTEIASSPFDGVMADNDVYADYYGHGLDMTIIRDGLDELVARAGTALNEAGKILVPNITGSILEKGRWARHAAYGGGLEECWFGWGVEPDQRLFLPGCLRQVMEMNQDSLTIARVPGTNRPDDPFLEFAWAAAWVFFPDRDIAVTATAPDGHDVVPLLIDVDLGPAISPVERAGDIFYRQLAEGEAAVNLGDRASSVQVGGRELRLAPRRGVVVPSSARAFSPSR</sequence>
<accession>A0A0G3H2Q2</accession>
<keyword evidence="1" id="KW-0378">Hydrolase</keyword>
<dbReference type="OrthoDB" id="3248299at2"/>
<proteinExistence type="predicted"/>
<protein>
    <submittedName>
        <fullName evidence="1">Putative glycosyl hydrolase family 15</fullName>
    </submittedName>
</protein>
<dbReference type="RefSeq" id="WP_052844259.1">
    <property type="nucleotide sequence ID" value="NZ_CP011545.1"/>
</dbReference>
<dbReference type="EMBL" id="CP011545">
    <property type="protein sequence ID" value="AKK07654.1"/>
    <property type="molecule type" value="Genomic_DNA"/>
</dbReference>
<dbReference type="InterPro" id="IPR029455">
    <property type="entry name" value="GHL15"/>
</dbReference>
<dbReference type="Proteomes" id="UP000035540">
    <property type="component" value="Chromosome"/>
</dbReference>
<reference evidence="1 2" key="1">
    <citation type="journal article" date="2015" name="Genome Announc.">
        <title>Complete Genome Sequence of the Type Strain Corynebacterium testudinoris DSM 44614, Recovered from Necrotic Lesions in the Mouth of a Tortoise.</title>
        <authorList>
            <person name="Ruckert C."/>
            <person name="Kriete M."/>
            <person name="Jaenicke S."/>
            <person name="Winkler A."/>
            <person name="Tauch A."/>
        </authorList>
    </citation>
    <scope>NUCLEOTIDE SEQUENCE [LARGE SCALE GENOMIC DNA]</scope>
    <source>
        <strain evidence="1 2">DSM 44614</strain>
    </source>
</reference>
<dbReference type="Gene3D" id="3.20.20.70">
    <property type="entry name" value="Aldolase class I"/>
    <property type="match status" value="1"/>
</dbReference>
<organism evidence="1 2">
    <name type="scientific">Corynebacterium testudinoris</name>
    <dbReference type="NCBI Taxonomy" id="136857"/>
    <lineage>
        <taxon>Bacteria</taxon>
        <taxon>Bacillati</taxon>
        <taxon>Actinomycetota</taxon>
        <taxon>Actinomycetes</taxon>
        <taxon>Mycobacteriales</taxon>
        <taxon>Corynebacteriaceae</taxon>
        <taxon>Corynebacterium</taxon>
    </lineage>
</organism>
<evidence type="ECO:0000313" key="1">
    <source>
        <dbReference type="EMBL" id="AKK07654.1"/>
    </source>
</evidence>